<evidence type="ECO:0000256" key="3">
    <source>
        <dbReference type="ARBA" id="ARBA00022827"/>
    </source>
</evidence>
<keyword evidence="5" id="KW-0560">Oxidoreductase</keyword>
<evidence type="ECO:0000256" key="7">
    <source>
        <dbReference type="SAM" id="Phobius"/>
    </source>
</evidence>
<feature type="domain" description="FAD-binding" evidence="8">
    <location>
        <begin position="8"/>
        <end position="256"/>
    </location>
</feature>
<gene>
    <name evidence="9" type="ORF">NMOB1V02_LOCUS12273</name>
</gene>
<keyword evidence="4" id="KW-0521">NADP</keyword>
<dbReference type="InterPro" id="IPR002938">
    <property type="entry name" value="FAD-bd"/>
</dbReference>
<evidence type="ECO:0000313" key="9">
    <source>
        <dbReference type="EMBL" id="CAD7284668.1"/>
    </source>
</evidence>
<dbReference type="OrthoDB" id="10053569at2759"/>
<keyword evidence="7" id="KW-0812">Transmembrane</keyword>
<organism evidence="9">
    <name type="scientific">Notodromas monacha</name>
    <dbReference type="NCBI Taxonomy" id="399045"/>
    <lineage>
        <taxon>Eukaryota</taxon>
        <taxon>Metazoa</taxon>
        <taxon>Ecdysozoa</taxon>
        <taxon>Arthropoda</taxon>
        <taxon>Crustacea</taxon>
        <taxon>Oligostraca</taxon>
        <taxon>Ostracoda</taxon>
        <taxon>Podocopa</taxon>
        <taxon>Podocopida</taxon>
        <taxon>Cypridocopina</taxon>
        <taxon>Cypridoidea</taxon>
        <taxon>Cyprididae</taxon>
        <taxon>Notodromas</taxon>
    </lineage>
</organism>
<feature type="transmembrane region" description="Helical" evidence="7">
    <location>
        <begin position="323"/>
        <end position="341"/>
    </location>
</feature>
<dbReference type="SUPFAM" id="SSF51905">
    <property type="entry name" value="FAD/NAD(P)-binding domain"/>
    <property type="match status" value="1"/>
</dbReference>
<evidence type="ECO:0000256" key="5">
    <source>
        <dbReference type="ARBA" id="ARBA00023002"/>
    </source>
</evidence>
<protein>
    <recommendedName>
        <fullName evidence="8">FAD-binding domain-containing protein</fullName>
    </recommendedName>
</protein>
<keyword evidence="7" id="KW-0472">Membrane</keyword>
<dbReference type="EMBL" id="CAJPEX010009218">
    <property type="protein sequence ID" value="CAG0924820.1"/>
    <property type="molecule type" value="Genomic_DNA"/>
</dbReference>
<keyword evidence="6" id="KW-0503">Monooxygenase</keyword>
<evidence type="ECO:0000256" key="1">
    <source>
        <dbReference type="ARBA" id="ARBA00001974"/>
    </source>
</evidence>
<dbReference type="GO" id="GO:0005741">
    <property type="term" value="C:mitochondrial outer membrane"/>
    <property type="evidence" value="ECO:0007669"/>
    <property type="project" value="TreeGrafter"/>
</dbReference>
<sequence length="344" mass="39951">CINSVSRRTLNEVLLSEAEKYPNVSVKFHQKLTGGNLEAGEATFVNTETGEQIKEKADLIVGCDGAYSMVRRMMMKRPLFDFSQEYIEHGYLELYIPPTEKAKKFMELNYLHIWPRKRYMMIALPNFDQSWTVTLFMPLDVFENLNCPDNLIEFFKDNFPDAMELIGEESLIKSFFRTKPSNLLCVKCKPYHVGDKTVILGDAAHAMVPFYGQGMNCGMEDCIILDDLMTKFNEDLSQVLPSYTEFRHPDAVAICDLALYNYVEMRDLVNSKTFLLRKKVDSVLNYLFPTKWVPLYSTVTFSRERYHRCIQNKQWQDKVLKRVLYGLAMFTVVMASLPLMWSTP</sequence>
<dbReference type="AlphaFoldDB" id="A0A7R9C2B7"/>
<proteinExistence type="predicted"/>
<dbReference type="Gene3D" id="3.50.50.60">
    <property type="entry name" value="FAD/NAD(P)-binding domain"/>
    <property type="match status" value="1"/>
</dbReference>
<dbReference type="Pfam" id="PF01494">
    <property type="entry name" value="FAD_binding_3"/>
    <property type="match status" value="1"/>
</dbReference>
<dbReference type="InterPro" id="IPR036188">
    <property type="entry name" value="FAD/NAD-bd_sf"/>
</dbReference>
<dbReference type="GO" id="GO:0004502">
    <property type="term" value="F:kynurenine 3-monooxygenase activity"/>
    <property type="evidence" value="ECO:0007669"/>
    <property type="project" value="TreeGrafter"/>
</dbReference>
<dbReference type="PANTHER" id="PTHR46028:SF2">
    <property type="entry name" value="KYNURENINE 3-MONOOXYGENASE"/>
    <property type="match status" value="1"/>
</dbReference>
<reference evidence="9" key="1">
    <citation type="submission" date="2020-11" db="EMBL/GenBank/DDBJ databases">
        <authorList>
            <person name="Tran Van P."/>
        </authorList>
    </citation>
    <scope>NUCLEOTIDE SEQUENCE</scope>
</reference>
<keyword evidence="3" id="KW-0274">FAD</keyword>
<comment type="cofactor">
    <cofactor evidence="1">
        <name>FAD</name>
        <dbReference type="ChEBI" id="CHEBI:57692"/>
    </cofactor>
</comment>
<name>A0A7R9C2B7_9CRUS</name>
<keyword evidence="2" id="KW-0285">Flavoprotein</keyword>
<evidence type="ECO:0000256" key="2">
    <source>
        <dbReference type="ARBA" id="ARBA00022630"/>
    </source>
</evidence>
<dbReference type="GO" id="GO:0071949">
    <property type="term" value="F:FAD binding"/>
    <property type="evidence" value="ECO:0007669"/>
    <property type="project" value="InterPro"/>
</dbReference>
<dbReference type="PANTHER" id="PTHR46028">
    <property type="entry name" value="KYNURENINE 3-MONOOXYGENASE"/>
    <property type="match status" value="1"/>
</dbReference>
<feature type="non-terminal residue" evidence="9">
    <location>
        <position position="344"/>
    </location>
</feature>
<dbReference type="EMBL" id="OA891255">
    <property type="protein sequence ID" value="CAD7284668.1"/>
    <property type="molecule type" value="Genomic_DNA"/>
</dbReference>
<evidence type="ECO:0000256" key="4">
    <source>
        <dbReference type="ARBA" id="ARBA00022857"/>
    </source>
</evidence>
<evidence type="ECO:0000259" key="8">
    <source>
        <dbReference type="Pfam" id="PF01494"/>
    </source>
</evidence>
<keyword evidence="7" id="KW-1133">Transmembrane helix</keyword>
<keyword evidence="10" id="KW-1185">Reference proteome</keyword>
<dbReference type="Proteomes" id="UP000678499">
    <property type="component" value="Unassembled WGS sequence"/>
</dbReference>
<evidence type="ECO:0000313" key="10">
    <source>
        <dbReference type="Proteomes" id="UP000678499"/>
    </source>
</evidence>
<accession>A0A7R9C2B7</accession>
<evidence type="ECO:0000256" key="6">
    <source>
        <dbReference type="ARBA" id="ARBA00023033"/>
    </source>
</evidence>
<dbReference type="GO" id="GO:0070189">
    <property type="term" value="P:kynurenine metabolic process"/>
    <property type="evidence" value="ECO:0007669"/>
    <property type="project" value="TreeGrafter"/>
</dbReference>
<dbReference type="PRINTS" id="PR00420">
    <property type="entry name" value="RNGMNOXGNASE"/>
</dbReference>